<keyword evidence="2" id="KW-1185">Reference proteome</keyword>
<protein>
    <submittedName>
        <fullName evidence="1">Uncharacterized protein</fullName>
    </submittedName>
</protein>
<reference evidence="1 2" key="1">
    <citation type="submission" date="2014-06" db="EMBL/GenBank/DDBJ databases">
        <title>Evolutionary Origins and Diversification of the Mycorrhizal Mutualists.</title>
        <authorList>
            <consortium name="DOE Joint Genome Institute"/>
            <consortium name="Mycorrhizal Genomics Consortium"/>
            <person name="Kohler A."/>
            <person name="Kuo A."/>
            <person name="Nagy L.G."/>
            <person name="Floudas D."/>
            <person name="Copeland A."/>
            <person name="Barry K.W."/>
            <person name="Cichocki N."/>
            <person name="Veneault-Fourrey C."/>
            <person name="LaButti K."/>
            <person name="Lindquist E.A."/>
            <person name="Lipzen A."/>
            <person name="Lundell T."/>
            <person name="Morin E."/>
            <person name="Murat C."/>
            <person name="Riley R."/>
            <person name="Ohm R."/>
            <person name="Sun H."/>
            <person name="Tunlid A."/>
            <person name="Henrissat B."/>
            <person name="Grigoriev I.V."/>
            <person name="Hibbett D.S."/>
            <person name="Martin F."/>
        </authorList>
    </citation>
    <scope>NUCLEOTIDE SEQUENCE [LARGE SCALE GENOMIC DNA]</scope>
    <source>
        <strain evidence="1 2">SS14</strain>
    </source>
</reference>
<gene>
    <name evidence="1" type="ORF">M422DRAFT_257489</name>
</gene>
<accession>A0A0C9VNL2</accession>
<evidence type="ECO:0000313" key="1">
    <source>
        <dbReference type="EMBL" id="KIJ39660.1"/>
    </source>
</evidence>
<sequence>MLPLNEAGDIFGFNGETLKAPPSTLIQDNLKDLKEEFNAHCIHYDAKKALPSGISPDEAMASYETLDTKY</sequence>
<dbReference type="EMBL" id="KN837150">
    <property type="protein sequence ID" value="KIJ39660.1"/>
    <property type="molecule type" value="Genomic_DNA"/>
</dbReference>
<organism evidence="1 2">
    <name type="scientific">Sphaerobolus stellatus (strain SS14)</name>
    <dbReference type="NCBI Taxonomy" id="990650"/>
    <lineage>
        <taxon>Eukaryota</taxon>
        <taxon>Fungi</taxon>
        <taxon>Dikarya</taxon>
        <taxon>Basidiomycota</taxon>
        <taxon>Agaricomycotina</taxon>
        <taxon>Agaricomycetes</taxon>
        <taxon>Phallomycetidae</taxon>
        <taxon>Geastrales</taxon>
        <taxon>Sphaerobolaceae</taxon>
        <taxon>Sphaerobolus</taxon>
    </lineage>
</organism>
<proteinExistence type="predicted"/>
<dbReference type="HOGENOM" id="CLU_2759464_0_0_1"/>
<dbReference type="AlphaFoldDB" id="A0A0C9VNL2"/>
<evidence type="ECO:0000313" key="2">
    <source>
        <dbReference type="Proteomes" id="UP000054279"/>
    </source>
</evidence>
<dbReference type="Proteomes" id="UP000054279">
    <property type="component" value="Unassembled WGS sequence"/>
</dbReference>
<name>A0A0C9VNL2_SPHS4</name>